<name>A0A158SWZ7_HAEIF</name>
<accession>A0A158SWZ7</accession>
<reference evidence="1 2" key="1">
    <citation type="submission" date="2014-05" db="EMBL/GenBank/DDBJ databases">
        <title>Methylome analysis of the phasevarions of Haemophilus influenzae.</title>
        <authorList>
            <person name="Atack J.M."/>
            <person name="Fox K.L."/>
            <person name="Power P.M."/>
            <person name="Clark T."/>
            <person name="Jurcisek J."/>
            <person name="Korlach J."/>
            <person name="Bakaletz L.O."/>
            <person name="Jennings M.P."/>
        </authorList>
    </citation>
    <scope>NUCLEOTIDE SEQUENCE [LARGE SCALE GENOMIC DNA]</scope>
    <source>
        <strain evidence="1 2">1209</strain>
    </source>
</reference>
<dbReference type="Proteomes" id="UP000050700">
    <property type="component" value="Unassembled WGS sequence"/>
</dbReference>
<dbReference type="EMBL" id="JMQP01000002">
    <property type="protein sequence ID" value="KIS35391.1"/>
    <property type="molecule type" value="Genomic_DNA"/>
</dbReference>
<evidence type="ECO:0000313" key="2">
    <source>
        <dbReference type="Proteomes" id="UP000050700"/>
    </source>
</evidence>
<protein>
    <submittedName>
        <fullName evidence="1">Uncharacterized protein</fullName>
    </submittedName>
</protein>
<dbReference type="AlphaFoldDB" id="A0A158SWZ7"/>
<evidence type="ECO:0000313" key="1">
    <source>
        <dbReference type="EMBL" id="KIS35391.1"/>
    </source>
</evidence>
<sequence>MALVNTPDESIFASSAKRGEVDNFPDLLRGWGICLK</sequence>
<proteinExistence type="predicted"/>
<gene>
    <name evidence="1" type="ORF">NTHI1209_00997</name>
</gene>
<comment type="caution">
    <text evidence="1">The sequence shown here is derived from an EMBL/GenBank/DDBJ whole genome shotgun (WGS) entry which is preliminary data.</text>
</comment>
<organism evidence="1 2">
    <name type="scientific">Haemophilus influenzae</name>
    <dbReference type="NCBI Taxonomy" id="727"/>
    <lineage>
        <taxon>Bacteria</taxon>
        <taxon>Pseudomonadati</taxon>
        <taxon>Pseudomonadota</taxon>
        <taxon>Gammaproteobacteria</taxon>
        <taxon>Pasteurellales</taxon>
        <taxon>Pasteurellaceae</taxon>
        <taxon>Haemophilus</taxon>
    </lineage>
</organism>